<gene>
    <name evidence="2" type="ORF">GCM10022204_29350</name>
</gene>
<dbReference type="PANTHER" id="PTHR39683">
    <property type="entry name" value="CONSERVED PROTEIN TB16.3"/>
    <property type="match status" value="1"/>
</dbReference>
<protein>
    <submittedName>
        <fullName evidence="2">SRPBCC family protein</fullName>
    </submittedName>
</protein>
<dbReference type="RefSeq" id="WP_344813135.1">
    <property type="nucleotide sequence ID" value="NZ_BAAAYX010000013.1"/>
</dbReference>
<name>A0ABP7DUV6_9ACTN</name>
<dbReference type="CDD" id="cd07819">
    <property type="entry name" value="SRPBCC_2"/>
    <property type="match status" value="1"/>
</dbReference>
<dbReference type="EMBL" id="BAAAYX010000013">
    <property type="protein sequence ID" value="GAA3709236.1"/>
    <property type="molecule type" value="Genomic_DNA"/>
</dbReference>
<keyword evidence="3" id="KW-1185">Reference proteome</keyword>
<dbReference type="SUPFAM" id="SSF55961">
    <property type="entry name" value="Bet v1-like"/>
    <property type="match status" value="1"/>
</dbReference>
<feature type="domain" description="Coenzyme Q-binding protein COQ10 START" evidence="1">
    <location>
        <begin position="11"/>
        <end position="136"/>
    </location>
</feature>
<dbReference type="Gene3D" id="3.30.530.20">
    <property type="match status" value="1"/>
</dbReference>
<dbReference type="Pfam" id="PF03364">
    <property type="entry name" value="Polyketide_cyc"/>
    <property type="match status" value="1"/>
</dbReference>
<evidence type="ECO:0000313" key="2">
    <source>
        <dbReference type="EMBL" id="GAA3709236.1"/>
    </source>
</evidence>
<accession>A0ABP7DUV6</accession>
<dbReference type="PANTHER" id="PTHR39683:SF4">
    <property type="entry name" value="COENZYME Q-BINDING PROTEIN COQ10 START DOMAIN-CONTAINING PROTEIN"/>
    <property type="match status" value="1"/>
</dbReference>
<comment type="caution">
    <text evidence="2">The sequence shown here is derived from an EMBL/GenBank/DDBJ whole genome shotgun (WGS) entry which is preliminary data.</text>
</comment>
<evidence type="ECO:0000313" key="3">
    <source>
        <dbReference type="Proteomes" id="UP001500051"/>
    </source>
</evidence>
<dbReference type="Proteomes" id="UP001500051">
    <property type="component" value="Unassembled WGS sequence"/>
</dbReference>
<organism evidence="2 3">
    <name type="scientific">Microlunatus aurantiacus</name>
    <dbReference type="NCBI Taxonomy" id="446786"/>
    <lineage>
        <taxon>Bacteria</taxon>
        <taxon>Bacillati</taxon>
        <taxon>Actinomycetota</taxon>
        <taxon>Actinomycetes</taxon>
        <taxon>Propionibacteriales</taxon>
        <taxon>Propionibacteriaceae</taxon>
        <taxon>Microlunatus</taxon>
    </lineage>
</organism>
<dbReference type="InterPro" id="IPR005031">
    <property type="entry name" value="COQ10_START"/>
</dbReference>
<proteinExistence type="predicted"/>
<evidence type="ECO:0000259" key="1">
    <source>
        <dbReference type="Pfam" id="PF03364"/>
    </source>
</evidence>
<reference evidence="3" key="1">
    <citation type="journal article" date="2019" name="Int. J. Syst. Evol. Microbiol.">
        <title>The Global Catalogue of Microorganisms (GCM) 10K type strain sequencing project: providing services to taxonomists for standard genome sequencing and annotation.</title>
        <authorList>
            <consortium name="The Broad Institute Genomics Platform"/>
            <consortium name="The Broad Institute Genome Sequencing Center for Infectious Disease"/>
            <person name="Wu L."/>
            <person name="Ma J."/>
        </authorList>
    </citation>
    <scope>NUCLEOTIDE SEQUENCE [LARGE SCALE GENOMIC DNA]</scope>
    <source>
        <strain evidence="3">JCM 16548</strain>
    </source>
</reference>
<dbReference type="InterPro" id="IPR023393">
    <property type="entry name" value="START-like_dom_sf"/>
</dbReference>
<sequence>MADQTRDSIEIAASPDEVMTVIADVASYPEWVSAMKQVDVLTSHPDGKPDHVKVNLEHSVVSDVYTLAYRWQTDSVSWHLVEGQLLKAMDGSYELVPSAKGTKVTYALSVDVRMPMIGMFRRKAEKTIIDGALKDLKRRVEG</sequence>